<dbReference type="InterPro" id="IPR028055">
    <property type="entry name" value="YidC/Oxa/ALB_C"/>
</dbReference>
<gene>
    <name evidence="13" type="ORF">A2215_04720</name>
</gene>
<name>A0A1F5EEE6_9BACT</name>
<evidence type="ECO:0000256" key="9">
    <source>
        <dbReference type="RuleBase" id="RU003945"/>
    </source>
</evidence>
<comment type="caution">
    <text evidence="13">The sequence shown here is derived from an EMBL/GenBank/DDBJ whole genome shotgun (WGS) entry which is preliminary data.</text>
</comment>
<keyword evidence="7 11" id="KW-0472">Membrane</keyword>
<evidence type="ECO:0000313" key="13">
    <source>
        <dbReference type="EMBL" id="OGD65758.1"/>
    </source>
</evidence>
<evidence type="ECO:0000256" key="7">
    <source>
        <dbReference type="ARBA" id="ARBA00023136"/>
    </source>
</evidence>
<feature type="transmembrane region" description="Helical" evidence="11">
    <location>
        <begin position="151"/>
        <end position="169"/>
    </location>
</feature>
<feature type="domain" description="Membrane insertase YidC/Oxa/ALB C-terminal" evidence="12">
    <location>
        <begin position="29"/>
        <end position="227"/>
    </location>
</feature>
<dbReference type="STRING" id="1797472.A2215_04720"/>
<comment type="similarity">
    <text evidence="9">Belongs to the OXA1/ALB3/YidC family.</text>
</comment>
<dbReference type="GO" id="GO:0015031">
    <property type="term" value="P:protein transport"/>
    <property type="evidence" value="ECO:0007669"/>
    <property type="project" value="UniProtKB-KW"/>
</dbReference>
<feature type="compositionally biased region" description="Basic and acidic residues" evidence="10">
    <location>
        <begin position="256"/>
        <end position="281"/>
    </location>
</feature>
<keyword evidence="2" id="KW-0813">Transport</keyword>
<comment type="subcellular location">
    <subcellularLocation>
        <location evidence="1">Cell membrane</location>
        <topology evidence="1">Multi-pass membrane protein</topology>
    </subcellularLocation>
    <subcellularLocation>
        <location evidence="9">Membrane</location>
        <topology evidence="9">Multi-pass membrane protein</topology>
    </subcellularLocation>
</comment>
<dbReference type="CDD" id="cd20070">
    <property type="entry name" value="5TM_YidC_Alb3"/>
    <property type="match status" value="1"/>
</dbReference>
<protein>
    <recommendedName>
        <fullName evidence="12">Membrane insertase YidC/Oxa/ALB C-terminal domain-containing protein</fullName>
    </recommendedName>
</protein>
<reference evidence="13 14" key="1">
    <citation type="journal article" date="2016" name="Nat. Commun.">
        <title>Thousands of microbial genomes shed light on interconnected biogeochemical processes in an aquifer system.</title>
        <authorList>
            <person name="Anantharaman K."/>
            <person name="Brown C.T."/>
            <person name="Hug L.A."/>
            <person name="Sharon I."/>
            <person name="Castelle C.J."/>
            <person name="Probst A.J."/>
            <person name="Thomas B.C."/>
            <person name="Singh A."/>
            <person name="Wilkins M.J."/>
            <person name="Karaoz U."/>
            <person name="Brodie E.L."/>
            <person name="Williams K.H."/>
            <person name="Hubbard S.S."/>
            <person name="Banfield J.F."/>
        </authorList>
    </citation>
    <scope>NUCLEOTIDE SEQUENCE [LARGE SCALE GENOMIC DNA]</scope>
</reference>
<keyword evidence="4 9" id="KW-0812">Transmembrane</keyword>
<evidence type="ECO:0000256" key="5">
    <source>
        <dbReference type="ARBA" id="ARBA00022927"/>
    </source>
</evidence>
<dbReference type="GO" id="GO:0005886">
    <property type="term" value="C:plasma membrane"/>
    <property type="evidence" value="ECO:0007669"/>
    <property type="project" value="UniProtKB-SubCell"/>
</dbReference>
<feature type="transmembrane region" description="Helical" evidence="11">
    <location>
        <begin position="30"/>
        <end position="51"/>
    </location>
</feature>
<dbReference type="InterPro" id="IPR001708">
    <property type="entry name" value="YidC/ALB3/OXA1/COX18"/>
</dbReference>
<feature type="transmembrane region" description="Helical" evidence="11">
    <location>
        <begin position="93"/>
        <end position="114"/>
    </location>
</feature>
<evidence type="ECO:0000256" key="8">
    <source>
        <dbReference type="ARBA" id="ARBA00023186"/>
    </source>
</evidence>
<organism evidence="13 14">
    <name type="scientific">Candidatus Berkelbacteria bacterium RIFOXYA2_FULL_43_10</name>
    <dbReference type="NCBI Taxonomy" id="1797472"/>
    <lineage>
        <taxon>Bacteria</taxon>
        <taxon>Candidatus Berkelbacteria</taxon>
    </lineage>
</organism>
<dbReference type="EMBL" id="MEZY01000006">
    <property type="protein sequence ID" value="OGD65758.1"/>
    <property type="molecule type" value="Genomic_DNA"/>
</dbReference>
<evidence type="ECO:0000256" key="2">
    <source>
        <dbReference type="ARBA" id="ARBA00022448"/>
    </source>
</evidence>
<evidence type="ECO:0000256" key="1">
    <source>
        <dbReference type="ARBA" id="ARBA00004651"/>
    </source>
</evidence>
<evidence type="ECO:0000313" key="14">
    <source>
        <dbReference type="Proteomes" id="UP000178583"/>
    </source>
</evidence>
<dbReference type="AlphaFoldDB" id="A0A1F5EEE6"/>
<dbReference type="NCBIfam" id="TIGR03592">
    <property type="entry name" value="yidC_oxa1_cterm"/>
    <property type="match status" value="1"/>
</dbReference>
<dbReference type="GO" id="GO:0032977">
    <property type="term" value="F:membrane insertase activity"/>
    <property type="evidence" value="ECO:0007669"/>
    <property type="project" value="InterPro"/>
</dbReference>
<proteinExistence type="inferred from homology"/>
<keyword evidence="8" id="KW-0143">Chaperone</keyword>
<feature type="region of interest" description="Disordered" evidence="10">
    <location>
        <begin position="244"/>
        <end position="281"/>
    </location>
</feature>
<accession>A0A1F5EEE6</accession>
<evidence type="ECO:0000256" key="11">
    <source>
        <dbReference type="SAM" id="Phobius"/>
    </source>
</evidence>
<dbReference type="Proteomes" id="UP000178583">
    <property type="component" value="Unassembled WGS sequence"/>
</dbReference>
<feature type="transmembrane region" description="Helical" evidence="11">
    <location>
        <begin position="7"/>
        <end position="24"/>
    </location>
</feature>
<evidence type="ECO:0000256" key="3">
    <source>
        <dbReference type="ARBA" id="ARBA00022475"/>
    </source>
</evidence>
<keyword evidence="5" id="KW-0653">Protein transport</keyword>
<evidence type="ECO:0000256" key="6">
    <source>
        <dbReference type="ARBA" id="ARBA00022989"/>
    </source>
</evidence>
<evidence type="ECO:0000256" key="4">
    <source>
        <dbReference type="ARBA" id="ARBA00022692"/>
    </source>
</evidence>
<keyword evidence="6 11" id="KW-1133">Transmembrane helix</keyword>
<dbReference type="GO" id="GO:0051205">
    <property type="term" value="P:protein insertion into membrane"/>
    <property type="evidence" value="ECO:0007669"/>
    <property type="project" value="TreeGrafter"/>
</dbReference>
<sequence length="305" mass="34924">MKEIARQVLYIPCYNLLIFFAWMFHGSVGWAIVVLTVVIRLILLPSSIKAAKSALKMQMLQPKMNEIKARHKGDQKKMNEETMKLYKEEGVSPLGSCLPMLIQLPILLILYRVFMVGFDTSRYSLLYSFVPRPETINAVFFGINLAAKDPWVLPIIAGVSQLILSWMTMPKQKGEQKSTDPMQMMTKQMMFLFPVMTVFIARSLPAGLPIYWIVTTIFGIGQQWYVNTQVKNKSEKLKVKDEEIKPNQLKSSPRIDTNKKAFEAKEADEAPEAKKKGWMDRVMKGRLDKKDRKLGVEVTVRKKGS</sequence>
<dbReference type="Pfam" id="PF02096">
    <property type="entry name" value="60KD_IMP"/>
    <property type="match status" value="1"/>
</dbReference>
<dbReference type="InterPro" id="IPR047196">
    <property type="entry name" value="YidC_ALB_C"/>
</dbReference>
<evidence type="ECO:0000256" key="10">
    <source>
        <dbReference type="SAM" id="MobiDB-lite"/>
    </source>
</evidence>
<dbReference type="PANTHER" id="PTHR12428">
    <property type="entry name" value="OXA1"/>
    <property type="match status" value="1"/>
</dbReference>
<evidence type="ECO:0000259" key="12">
    <source>
        <dbReference type="Pfam" id="PF02096"/>
    </source>
</evidence>
<dbReference type="PANTHER" id="PTHR12428:SF65">
    <property type="entry name" value="CYTOCHROME C OXIDASE ASSEMBLY PROTEIN COX18, MITOCHONDRIAL"/>
    <property type="match status" value="1"/>
</dbReference>
<keyword evidence="3" id="KW-1003">Cell membrane</keyword>
<feature type="transmembrane region" description="Helical" evidence="11">
    <location>
        <begin position="190"/>
        <end position="214"/>
    </location>
</feature>